<evidence type="ECO:0000313" key="3">
    <source>
        <dbReference type="EMBL" id="MBL6448864.1"/>
    </source>
</evidence>
<dbReference type="Pfam" id="PF00691">
    <property type="entry name" value="OmpA"/>
    <property type="match status" value="1"/>
</dbReference>
<protein>
    <submittedName>
        <fullName evidence="3">OmpA family protein</fullName>
    </submittedName>
</protein>
<dbReference type="CDD" id="cd07185">
    <property type="entry name" value="OmpA_C-like"/>
    <property type="match status" value="1"/>
</dbReference>
<dbReference type="InterPro" id="IPR050330">
    <property type="entry name" value="Bact_OuterMem_StrucFunc"/>
</dbReference>
<evidence type="ECO:0000256" key="1">
    <source>
        <dbReference type="PROSITE-ProRule" id="PRU00473"/>
    </source>
</evidence>
<accession>A0A937KDV5</accession>
<evidence type="ECO:0000259" key="2">
    <source>
        <dbReference type="PROSITE" id="PS51123"/>
    </source>
</evidence>
<gene>
    <name evidence="3" type="ORF">JMN32_21305</name>
</gene>
<dbReference type="RefSeq" id="WP_202858405.1">
    <property type="nucleotide sequence ID" value="NZ_JAEUGD010000066.1"/>
</dbReference>
<feature type="domain" description="OmpA-like" evidence="2">
    <location>
        <begin position="17"/>
        <end position="134"/>
    </location>
</feature>
<dbReference type="InterPro" id="IPR036737">
    <property type="entry name" value="OmpA-like_sf"/>
</dbReference>
<evidence type="ECO:0000313" key="4">
    <source>
        <dbReference type="Proteomes" id="UP000614216"/>
    </source>
</evidence>
<name>A0A937KDV5_9BACT</name>
<dbReference type="SUPFAM" id="SSF103088">
    <property type="entry name" value="OmpA-like"/>
    <property type="match status" value="1"/>
</dbReference>
<dbReference type="PANTHER" id="PTHR30329:SF21">
    <property type="entry name" value="LIPOPROTEIN YIAD-RELATED"/>
    <property type="match status" value="1"/>
</dbReference>
<dbReference type="InterPro" id="IPR006665">
    <property type="entry name" value="OmpA-like"/>
</dbReference>
<dbReference type="EMBL" id="JAEUGD010000066">
    <property type="protein sequence ID" value="MBL6448864.1"/>
    <property type="molecule type" value="Genomic_DNA"/>
</dbReference>
<dbReference type="PROSITE" id="PS51123">
    <property type="entry name" value="OMPA_2"/>
    <property type="match status" value="1"/>
</dbReference>
<keyword evidence="1" id="KW-0472">Membrane</keyword>
<organism evidence="3 4">
    <name type="scientific">Fulvivirga marina</name>
    <dbReference type="NCBI Taxonomy" id="2494733"/>
    <lineage>
        <taxon>Bacteria</taxon>
        <taxon>Pseudomonadati</taxon>
        <taxon>Bacteroidota</taxon>
        <taxon>Cytophagia</taxon>
        <taxon>Cytophagales</taxon>
        <taxon>Fulvivirgaceae</taxon>
        <taxon>Fulvivirga</taxon>
    </lineage>
</organism>
<dbReference type="AlphaFoldDB" id="A0A937KDV5"/>
<dbReference type="Proteomes" id="UP000614216">
    <property type="component" value="Unassembled WGS sequence"/>
</dbReference>
<comment type="caution">
    <text evidence="3">The sequence shown here is derived from an EMBL/GenBank/DDBJ whole genome shotgun (WGS) entry which is preliminary data.</text>
</comment>
<keyword evidence="4" id="KW-1185">Reference proteome</keyword>
<dbReference type="Gene3D" id="3.30.1330.60">
    <property type="entry name" value="OmpA-like domain"/>
    <property type="match status" value="1"/>
</dbReference>
<sequence length="135" mass="16134">MKRLLVLLILIFSCFEVLPQDSLIKMSIYFDGGRYYIDDLQVEKLQEFIQRVERLENYEVIIFSHTDNIGGREYNLWLSRMRSMAVIEKLMEIDVPREMIKIRDFGLSNPLYTNTSHNGRIMNRRVDVILWPVVF</sequence>
<dbReference type="GO" id="GO:0016020">
    <property type="term" value="C:membrane"/>
    <property type="evidence" value="ECO:0007669"/>
    <property type="project" value="UniProtKB-UniRule"/>
</dbReference>
<proteinExistence type="predicted"/>
<dbReference type="PANTHER" id="PTHR30329">
    <property type="entry name" value="STATOR ELEMENT OF FLAGELLAR MOTOR COMPLEX"/>
    <property type="match status" value="1"/>
</dbReference>
<reference evidence="3" key="1">
    <citation type="submission" date="2021-01" db="EMBL/GenBank/DDBJ databases">
        <title>Fulvivirga kasyanovii gen. nov., sp nov., a novel member of the phylum Bacteroidetes isolated from seawater in a mussel farm.</title>
        <authorList>
            <person name="Zhao L.-H."/>
            <person name="Wang Z.-J."/>
        </authorList>
    </citation>
    <scope>NUCLEOTIDE SEQUENCE</scope>
    <source>
        <strain evidence="3">29W222</strain>
    </source>
</reference>